<reference evidence="21" key="1">
    <citation type="submission" date="2020-05" db="EMBL/GenBank/DDBJ databases">
        <authorList>
            <person name="Chiriac C."/>
            <person name="Salcher M."/>
            <person name="Ghai R."/>
            <person name="Kavagutti S V."/>
        </authorList>
    </citation>
    <scope>NUCLEOTIDE SEQUENCE</scope>
</reference>
<feature type="transmembrane region" description="Helical" evidence="18">
    <location>
        <begin position="407"/>
        <end position="427"/>
    </location>
</feature>
<keyword evidence="8 18" id="KW-0812">Transmembrane</keyword>
<keyword evidence="10" id="KW-1278">Translocase</keyword>
<evidence type="ECO:0000256" key="10">
    <source>
        <dbReference type="ARBA" id="ARBA00022967"/>
    </source>
</evidence>
<evidence type="ECO:0000256" key="6">
    <source>
        <dbReference type="ARBA" id="ARBA00022617"/>
    </source>
</evidence>
<evidence type="ECO:0000256" key="12">
    <source>
        <dbReference type="ARBA" id="ARBA00022989"/>
    </source>
</evidence>
<evidence type="ECO:0000256" key="13">
    <source>
        <dbReference type="ARBA" id="ARBA00023004"/>
    </source>
</evidence>
<dbReference type="PROSITE" id="PS50855">
    <property type="entry name" value="COX1"/>
    <property type="match status" value="1"/>
</dbReference>
<feature type="transmembrane region" description="Helical" evidence="18">
    <location>
        <begin position="176"/>
        <end position="202"/>
    </location>
</feature>
<dbReference type="PANTHER" id="PTHR10422">
    <property type="entry name" value="CYTOCHROME C OXIDASE SUBUNIT 1"/>
    <property type="match status" value="1"/>
</dbReference>
<dbReference type="GO" id="GO:0005886">
    <property type="term" value="C:plasma membrane"/>
    <property type="evidence" value="ECO:0007669"/>
    <property type="project" value="UniProtKB-SubCell"/>
</dbReference>
<dbReference type="SUPFAM" id="SSF81442">
    <property type="entry name" value="Cytochrome c oxidase subunit I-like"/>
    <property type="match status" value="1"/>
</dbReference>
<keyword evidence="13" id="KW-0408">Iron</keyword>
<name>A0A6J7J2P0_9ZZZZ</name>
<keyword evidence="14" id="KW-0186">Copper</keyword>
<dbReference type="PRINTS" id="PR01165">
    <property type="entry name" value="CYCOXIDASEI"/>
</dbReference>
<dbReference type="AlphaFoldDB" id="A0A6J7J2P0"/>
<dbReference type="Gene3D" id="1.10.287.70">
    <property type="match status" value="1"/>
</dbReference>
<dbReference type="Gene3D" id="1.20.210.10">
    <property type="entry name" value="Cytochrome c oxidase-like, subunit I domain"/>
    <property type="match status" value="1"/>
</dbReference>
<organism evidence="21">
    <name type="scientific">freshwater metagenome</name>
    <dbReference type="NCBI Taxonomy" id="449393"/>
    <lineage>
        <taxon>unclassified sequences</taxon>
        <taxon>metagenomes</taxon>
        <taxon>ecological metagenomes</taxon>
    </lineage>
</organism>
<gene>
    <name evidence="20" type="ORF">UFOPK1827_01276</name>
    <name evidence="21" type="ORF">UFOPK3708_01197</name>
</gene>
<evidence type="ECO:0000256" key="4">
    <source>
        <dbReference type="ARBA" id="ARBA00022448"/>
    </source>
</evidence>
<dbReference type="InterPro" id="IPR014241">
    <property type="entry name" value="Cyt_c_oxidase_su1_bac"/>
</dbReference>
<dbReference type="InterPro" id="IPR021050">
    <property type="entry name" value="Cyt_c_oxidase_su4_actinobac"/>
</dbReference>
<dbReference type="InterPro" id="IPR023616">
    <property type="entry name" value="Cyt_c_oxase-like_su1_dom"/>
</dbReference>
<dbReference type="InterPro" id="IPR000883">
    <property type="entry name" value="Cyt_C_Oxase_1"/>
</dbReference>
<keyword evidence="5" id="KW-1003">Cell membrane</keyword>
<evidence type="ECO:0000256" key="16">
    <source>
        <dbReference type="ARBA" id="ARBA00047816"/>
    </source>
</evidence>
<feature type="compositionally biased region" description="Basic and acidic residues" evidence="17">
    <location>
        <begin position="664"/>
        <end position="673"/>
    </location>
</feature>
<evidence type="ECO:0000256" key="1">
    <source>
        <dbReference type="ARBA" id="ARBA00004651"/>
    </source>
</evidence>
<evidence type="ECO:0000256" key="11">
    <source>
        <dbReference type="ARBA" id="ARBA00022982"/>
    </source>
</evidence>
<dbReference type="GO" id="GO:0022904">
    <property type="term" value="P:respiratory electron transport chain"/>
    <property type="evidence" value="ECO:0007669"/>
    <property type="project" value="TreeGrafter"/>
</dbReference>
<dbReference type="Pfam" id="PF12270">
    <property type="entry name" value="Cyt_c_ox_IV"/>
    <property type="match status" value="1"/>
</dbReference>
<comment type="pathway">
    <text evidence="2">Energy metabolism; oxidative phosphorylation.</text>
</comment>
<evidence type="ECO:0000256" key="17">
    <source>
        <dbReference type="SAM" id="MobiDB-lite"/>
    </source>
</evidence>
<dbReference type="Pfam" id="PF00115">
    <property type="entry name" value="COX1"/>
    <property type="match status" value="1"/>
</dbReference>
<feature type="transmembrane region" description="Helical" evidence="18">
    <location>
        <begin position="439"/>
        <end position="461"/>
    </location>
</feature>
<feature type="transmembrane region" description="Helical" evidence="18">
    <location>
        <begin position="594"/>
        <end position="627"/>
    </location>
</feature>
<keyword evidence="11" id="KW-0249">Electron transport</keyword>
<feature type="transmembrane region" description="Helical" evidence="18">
    <location>
        <begin position="214"/>
        <end position="240"/>
    </location>
</feature>
<feature type="transmembrane region" description="Helical" evidence="18">
    <location>
        <begin position="89"/>
        <end position="110"/>
    </location>
</feature>
<evidence type="ECO:0000256" key="7">
    <source>
        <dbReference type="ARBA" id="ARBA00022660"/>
    </source>
</evidence>
<evidence type="ECO:0000256" key="15">
    <source>
        <dbReference type="ARBA" id="ARBA00023136"/>
    </source>
</evidence>
<feature type="transmembrane region" description="Helical" evidence="18">
    <location>
        <begin position="368"/>
        <end position="387"/>
    </location>
</feature>
<evidence type="ECO:0000256" key="14">
    <source>
        <dbReference type="ARBA" id="ARBA00023008"/>
    </source>
</evidence>
<dbReference type="GO" id="GO:0015990">
    <property type="term" value="P:electron transport coupled proton transport"/>
    <property type="evidence" value="ECO:0007669"/>
    <property type="project" value="InterPro"/>
</dbReference>
<keyword evidence="9" id="KW-0479">Metal-binding</keyword>
<keyword evidence="6" id="KW-0349">Heme</keyword>
<feature type="transmembrane region" description="Helical" evidence="18">
    <location>
        <begin position="265"/>
        <end position="285"/>
    </location>
</feature>
<evidence type="ECO:0000256" key="9">
    <source>
        <dbReference type="ARBA" id="ARBA00022723"/>
    </source>
</evidence>
<dbReference type="GO" id="GO:0046872">
    <property type="term" value="F:metal ion binding"/>
    <property type="evidence" value="ECO:0007669"/>
    <property type="project" value="UniProtKB-KW"/>
</dbReference>
<evidence type="ECO:0000256" key="5">
    <source>
        <dbReference type="ARBA" id="ARBA00022475"/>
    </source>
</evidence>
<sequence length="673" mass="73923">MALIEDRPLALPSGDSDDGYTPTGVFTRPTAETGPRSWFTTVDHKKIGIMYGAAAIFFLVIGGFEALLIRMQLWAPRGSLLSANLYNQVYTMHGTTMVFLVVMPIGAAFANYLIPLQIGARDVAFPRINAFSFWAFLFGGLFINSSWIMGGGADGGWFMYAPNSGVIFSPTHGIDFWNLGLIITGIASLTGAVNLIVTVLNMRAPGMTLMRMPIFTWMALVSQFLLLFAIPVLTSAQILLMLDRGFDANFFNVAKGANPLLWEHLFWIFGHPEVYLMILPAFGLVSEILPTFARKPIFGYPFIVFSGIAIGFMGWGVWAHHMFVSGIGPISVTTFSLTTMFIAVPTGVKILNWTATMWGGKLKFSSPMLFSIGLVTMFTIGGLSGVMHSVAPMDSQQTDTYFIVAHFHYVLFGGAFFGFMAGFYFYWPKAFGYMLNESIGKANFWLMLLGFNLTFAPMHVLGLQGMSRRIYTYDAGYGFEFWNKVATIGAFTLASSIALFIFNIFYSKSKAKKLPPVGPDPWDSRTIEWMVPSPTPVYNFDPIPTVTRVDDFWYRKYGETKDGKLVRIASTAEVAQQRTDGKGIHLPSPSYWPLVLAVGLPIVAYGLIFSLWLALLGGIVVVAAIYGWVMEPPDDPDAAHDDHGPEAHASDGGDAAVPESADADAVKEVETVG</sequence>
<dbReference type="PANTHER" id="PTHR10422:SF18">
    <property type="entry name" value="CYTOCHROME C OXIDASE SUBUNIT 1"/>
    <property type="match status" value="1"/>
</dbReference>
<evidence type="ECO:0000259" key="19">
    <source>
        <dbReference type="PROSITE" id="PS50855"/>
    </source>
</evidence>
<evidence type="ECO:0000256" key="2">
    <source>
        <dbReference type="ARBA" id="ARBA00004673"/>
    </source>
</evidence>
<feature type="transmembrane region" description="Helical" evidence="18">
    <location>
        <begin position="297"/>
        <end position="318"/>
    </location>
</feature>
<dbReference type="GO" id="GO:0004129">
    <property type="term" value="F:cytochrome-c oxidase activity"/>
    <property type="evidence" value="ECO:0007669"/>
    <property type="project" value="UniProtKB-EC"/>
</dbReference>
<dbReference type="PROSITE" id="PS00077">
    <property type="entry name" value="COX1_CUB"/>
    <property type="match status" value="1"/>
</dbReference>
<protein>
    <recommendedName>
        <fullName evidence="3">cytochrome-c oxidase</fullName>
        <ecNumber evidence="3">7.1.1.9</ecNumber>
    </recommendedName>
</protein>
<dbReference type="EMBL" id="CAEZUO010000063">
    <property type="protein sequence ID" value="CAB4611088.1"/>
    <property type="molecule type" value="Genomic_DNA"/>
</dbReference>
<dbReference type="EC" id="7.1.1.9" evidence="3"/>
<evidence type="ECO:0000313" key="20">
    <source>
        <dbReference type="EMBL" id="CAB4611088.1"/>
    </source>
</evidence>
<evidence type="ECO:0000256" key="3">
    <source>
        <dbReference type="ARBA" id="ARBA00012949"/>
    </source>
</evidence>
<dbReference type="GO" id="GO:0020037">
    <property type="term" value="F:heme binding"/>
    <property type="evidence" value="ECO:0007669"/>
    <property type="project" value="InterPro"/>
</dbReference>
<keyword evidence="15 18" id="KW-0472">Membrane</keyword>
<feature type="transmembrane region" description="Helical" evidence="18">
    <location>
        <begin position="481"/>
        <end position="506"/>
    </location>
</feature>
<feature type="compositionally biased region" description="Basic and acidic residues" evidence="17">
    <location>
        <begin position="637"/>
        <end position="651"/>
    </location>
</feature>
<dbReference type="FunFam" id="1.20.210.10:FF:000006">
    <property type="entry name" value="Cytochrome c oxidase subunit 1"/>
    <property type="match status" value="1"/>
</dbReference>
<feature type="region of interest" description="Disordered" evidence="17">
    <location>
        <begin position="635"/>
        <end position="673"/>
    </location>
</feature>
<keyword evidence="12 18" id="KW-1133">Transmembrane helix</keyword>
<comment type="catalytic activity">
    <reaction evidence="16">
        <text>4 Fe(II)-[cytochrome c] + O2 + 8 H(+)(in) = 4 Fe(III)-[cytochrome c] + 2 H2O + 4 H(+)(out)</text>
        <dbReference type="Rhea" id="RHEA:11436"/>
        <dbReference type="Rhea" id="RHEA-COMP:10350"/>
        <dbReference type="Rhea" id="RHEA-COMP:14399"/>
        <dbReference type="ChEBI" id="CHEBI:15377"/>
        <dbReference type="ChEBI" id="CHEBI:15378"/>
        <dbReference type="ChEBI" id="CHEBI:15379"/>
        <dbReference type="ChEBI" id="CHEBI:29033"/>
        <dbReference type="ChEBI" id="CHEBI:29034"/>
        <dbReference type="EC" id="7.1.1.9"/>
    </reaction>
</comment>
<dbReference type="GO" id="GO:0006119">
    <property type="term" value="P:oxidative phosphorylation"/>
    <property type="evidence" value="ECO:0007669"/>
    <property type="project" value="UniProtKB-UniPathway"/>
</dbReference>
<feature type="transmembrane region" description="Helical" evidence="18">
    <location>
        <begin position="49"/>
        <end position="69"/>
    </location>
</feature>
<dbReference type="InterPro" id="IPR036927">
    <property type="entry name" value="Cyt_c_oxase-like_su1_sf"/>
</dbReference>
<evidence type="ECO:0000313" key="21">
    <source>
        <dbReference type="EMBL" id="CAB4936887.1"/>
    </source>
</evidence>
<accession>A0A6J7J2P0</accession>
<comment type="subcellular location">
    <subcellularLocation>
        <location evidence="1">Cell membrane</location>
        <topology evidence="1">Multi-pass membrane protein</topology>
    </subcellularLocation>
</comment>
<proteinExistence type="predicted"/>
<evidence type="ECO:0000256" key="8">
    <source>
        <dbReference type="ARBA" id="ARBA00022692"/>
    </source>
</evidence>
<dbReference type="EMBL" id="CAFBNA010000073">
    <property type="protein sequence ID" value="CAB4936887.1"/>
    <property type="molecule type" value="Genomic_DNA"/>
</dbReference>
<dbReference type="NCBIfam" id="TIGR02891">
    <property type="entry name" value="CtaD_CoxA"/>
    <property type="match status" value="1"/>
</dbReference>
<dbReference type="CDD" id="cd01662">
    <property type="entry name" value="Ubiquinol_Oxidase_I"/>
    <property type="match status" value="1"/>
</dbReference>
<dbReference type="UniPathway" id="UPA00705"/>
<feature type="region of interest" description="Disordered" evidence="17">
    <location>
        <begin position="1"/>
        <end position="29"/>
    </location>
</feature>
<evidence type="ECO:0000256" key="18">
    <source>
        <dbReference type="SAM" id="Phobius"/>
    </source>
</evidence>
<feature type="domain" description="Cytochrome oxidase subunit I profile" evidence="19">
    <location>
        <begin position="38"/>
        <end position="547"/>
    </location>
</feature>
<keyword evidence="4" id="KW-0813">Transport</keyword>
<feature type="transmembrane region" description="Helical" evidence="18">
    <location>
        <begin position="330"/>
        <end position="348"/>
    </location>
</feature>
<keyword evidence="7" id="KW-0679">Respiratory chain</keyword>
<feature type="transmembrane region" description="Helical" evidence="18">
    <location>
        <begin position="131"/>
        <end position="150"/>
    </location>
</feature>
<dbReference type="InterPro" id="IPR023615">
    <property type="entry name" value="Cyt_c_Oxase_su1_BS"/>
</dbReference>